<comment type="caution">
    <text evidence="1">The sequence shown here is derived from an EMBL/GenBank/DDBJ whole genome shotgun (WGS) entry which is preliminary data.</text>
</comment>
<dbReference type="PANTHER" id="PTHR46609:SF8">
    <property type="entry name" value="YQAJ VIRAL RECOMBINASE DOMAIN-CONTAINING PROTEIN"/>
    <property type="match status" value="1"/>
</dbReference>
<evidence type="ECO:0000313" key="2">
    <source>
        <dbReference type="Proteomes" id="UP001458880"/>
    </source>
</evidence>
<reference evidence="1 2" key="1">
    <citation type="journal article" date="2024" name="BMC Genomics">
        <title>De novo assembly and annotation of Popillia japonica's genome with initial clues to its potential as an invasive pest.</title>
        <authorList>
            <person name="Cucini C."/>
            <person name="Boschi S."/>
            <person name="Funari R."/>
            <person name="Cardaioli E."/>
            <person name="Iannotti N."/>
            <person name="Marturano G."/>
            <person name="Paoli F."/>
            <person name="Bruttini M."/>
            <person name="Carapelli A."/>
            <person name="Frati F."/>
            <person name="Nardi F."/>
        </authorList>
    </citation>
    <scope>NUCLEOTIDE SEQUENCE [LARGE SCALE GENOMIC DNA]</scope>
    <source>
        <strain evidence="1">DMR45628</strain>
    </source>
</reference>
<dbReference type="InterPro" id="IPR011335">
    <property type="entry name" value="Restrct_endonuc-II-like"/>
</dbReference>
<dbReference type="GO" id="GO:0006281">
    <property type="term" value="P:DNA repair"/>
    <property type="evidence" value="ECO:0007669"/>
    <property type="project" value="UniProtKB-ARBA"/>
</dbReference>
<protein>
    <submittedName>
        <fullName evidence="1">Uncharacterized protein</fullName>
    </submittedName>
</protein>
<proteinExistence type="predicted"/>
<keyword evidence="2" id="KW-1185">Reference proteome</keyword>
<dbReference type="PANTHER" id="PTHR46609">
    <property type="entry name" value="EXONUCLEASE, PHAGE-TYPE/RECB, C-TERMINAL DOMAIN-CONTAINING PROTEIN"/>
    <property type="match status" value="1"/>
</dbReference>
<accession>A0AAW1JGN0</accession>
<dbReference type="EMBL" id="JASPKY010000385">
    <property type="protein sequence ID" value="KAK9702723.1"/>
    <property type="molecule type" value="Genomic_DNA"/>
</dbReference>
<dbReference type="AlphaFoldDB" id="A0AAW1JGN0"/>
<dbReference type="Proteomes" id="UP001458880">
    <property type="component" value="Unassembled WGS sequence"/>
</dbReference>
<dbReference type="SUPFAM" id="SSF52980">
    <property type="entry name" value="Restriction endonuclease-like"/>
    <property type="match status" value="1"/>
</dbReference>
<gene>
    <name evidence="1" type="ORF">QE152_g29776</name>
</gene>
<sequence length="271" mass="31130">MIYKTDVTSPALQFGKEREVVAIAKFSENLIPMCHLLGLVDLTHGFLGASPDSTYAAESVHHKEGKTTLKRNHNYFYQIQGQLSITNRKYCMFVLYIGDAFPLNVEQIERDEDFWKMLPKLISFYKKCMLPEMVGKYISKGIKYVFDILTKETGTRRKDSLSSSEDKPLNEPVYTEDCDDIDPEDYTDADEAYDLEIKIGSWVLVKYPTKKSVKDFVAQIIEKDNEGIFKRPLEEDIETMDDQVIIRVLPGPSICRRGNFKFSVDFSGLNL</sequence>
<dbReference type="InterPro" id="IPR051703">
    <property type="entry name" value="NF-kappa-B_Signaling_Reg"/>
</dbReference>
<evidence type="ECO:0000313" key="1">
    <source>
        <dbReference type="EMBL" id="KAK9702723.1"/>
    </source>
</evidence>
<dbReference type="Gene3D" id="3.90.320.10">
    <property type="match status" value="1"/>
</dbReference>
<dbReference type="InterPro" id="IPR011604">
    <property type="entry name" value="PDDEXK-like_dom_sf"/>
</dbReference>
<name>A0AAW1JGN0_POPJA</name>
<organism evidence="1 2">
    <name type="scientific">Popillia japonica</name>
    <name type="common">Japanese beetle</name>
    <dbReference type="NCBI Taxonomy" id="7064"/>
    <lineage>
        <taxon>Eukaryota</taxon>
        <taxon>Metazoa</taxon>
        <taxon>Ecdysozoa</taxon>
        <taxon>Arthropoda</taxon>
        <taxon>Hexapoda</taxon>
        <taxon>Insecta</taxon>
        <taxon>Pterygota</taxon>
        <taxon>Neoptera</taxon>
        <taxon>Endopterygota</taxon>
        <taxon>Coleoptera</taxon>
        <taxon>Polyphaga</taxon>
        <taxon>Scarabaeiformia</taxon>
        <taxon>Scarabaeidae</taxon>
        <taxon>Rutelinae</taxon>
        <taxon>Popillia</taxon>
    </lineage>
</organism>
<dbReference type="CDD" id="cd22343">
    <property type="entry name" value="PDDEXK_lambda_exonuclease-like"/>
    <property type="match status" value="1"/>
</dbReference>